<dbReference type="InterPro" id="IPR037913">
    <property type="entry name" value="ACD_IbpA/B"/>
</dbReference>
<proteinExistence type="inferred from homology"/>
<comment type="similarity">
    <text evidence="2 3">Belongs to the small heat shock protein (HSP20) family.</text>
</comment>
<dbReference type="InterPro" id="IPR008978">
    <property type="entry name" value="HSP20-like_chaperone"/>
</dbReference>
<organism evidence="6 7">
    <name type="scientific">Methylobacterium cerastii</name>
    <dbReference type="NCBI Taxonomy" id="932741"/>
    <lineage>
        <taxon>Bacteria</taxon>
        <taxon>Pseudomonadati</taxon>
        <taxon>Pseudomonadota</taxon>
        <taxon>Alphaproteobacteria</taxon>
        <taxon>Hyphomicrobiales</taxon>
        <taxon>Methylobacteriaceae</taxon>
        <taxon>Methylobacterium</taxon>
    </lineage>
</organism>
<evidence type="ECO:0000259" key="5">
    <source>
        <dbReference type="PROSITE" id="PS01031"/>
    </source>
</evidence>
<keyword evidence="7" id="KW-1185">Reference proteome</keyword>
<keyword evidence="1 6" id="KW-0346">Stress response</keyword>
<dbReference type="PROSITE" id="PS01031">
    <property type="entry name" value="SHSP"/>
    <property type="match status" value="1"/>
</dbReference>
<reference evidence="6 7" key="1">
    <citation type="journal article" date="2021" name="Front. Microbiol.">
        <title>Comprehensive Comparative Genomics and Phenotyping of Methylobacterium Species.</title>
        <authorList>
            <person name="Alessa O."/>
            <person name="Ogura Y."/>
            <person name="Fujitani Y."/>
            <person name="Takami H."/>
            <person name="Hayashi T."/>
            <person name="Sahin N."/>
            <person name="Tani A."/>
        </authorList>
    </citation>
    <scope>NUCLEOTIDE SEQUENCE [LARGE SCALE GENOMIC DNA]</scope>
    <source>
        <strain evidence="6 7">DSM 23679</strain>
    </source>
</reference>
<evidence type="ECO:0000256" key="3">
    <source>
        <dbReference type="RuleBase" id="RU003616"/>
    </source>
</evidence>
<dbReference type="PANTHER" id="PTHR47062">
    <property type="match status" value="1"/>
</dbReference>
<evidence type="ECO:0000256" key="1">
    <source>
        <dbReference type="ARBA" id="ARBA00023016"/>
    </source>
</evidence>
<feature type="domain" description="SHSP" evidence="5">
    <location>
        <begin position="29"/>
        <end position="140"/>
    </location>
</feature>
<dbReference type="Pfam" id="PF00011">
    <property type="entry name" value="HSP20"/>
    <property type="match status" value="1"/>
</dbReference>
<dbReference type="PANTHER" id="PTHR47062:SF1">
    <property type="entry name" value="SMALL HEAT SHOCK PROTEIN IBPA"/>
    <property type="match status" value="1"/>
</dbReference>
<evidence type="ECO:0000256" key="4">
    <source>
        <dbReference type="SAM" id="MobiDB-lite"/>
    </source>
</evidence>
<feature type="region of interest" description="Disordered" evidence="4">
    <location>
        <begin position="135"/>
        <end position="168"/>
    </location>
</feature>
<gene>
    <name evidence="6" type="primary">ibpA_2</name>
    <name evidence="6" type="ORF">AFCDBAGC_2915</name>
</gene>
<comment type="caution">
    <text evidence="6">The sequence shown here is derived from an EMBL/GenBank/DDBJ whole genome shotgun (WGS) entry which is preliminary data.</text>
</comment>
<name>A0ABQ4QIF5_9HYPH</name>
<accession>A0ABQ4QIF5</accession>
<sequence length="168" mass="18429">MRTLDFAPLYRSTVGFDRLFSMLDQATQAEASSTWPPYDIERVADDEYRITMAVAGFAPDEIELTQHDSSLLVTGQKTSSENARQVLHRGIAARTFRQTFNLADHVKVVGASLENGLLTVSLKREVPEALKPRRIPIGGSQDAVSQAVGRESAGQDNAPRIESTRKAA</sequence>
<dbReference type="SUPFAM" id="SSF49764">
    <property type="entry name" value="HSP20-like chaperones"/>
    <property type="match status" value="1"/>
</dbReference>
<evidence type="ECO:0000256" key="2">
    <source>
        <dbReference type="PROSITE-ProRule" id="PRU00285"/>
    </source>
</evidence>
<dbReference type="InterPro" id="IPR002068">
    <property type="entry name" value="A-crystallin/Hsp20_dom"/>
</dbReference>
<dbReference type="EMBL" id="BPQG01000044">
    <property type="protein sequence ID" value="GJD45046.1"/>
    <property type="molecule type" value="Genomic_DNA"/>
</dbReference>
<dbReference type="CDD" id="cd06470">
    <property type="entry name" value="ACD_IbpA-B_like"/>
    <property type="match status" value="1"/>
</dbReference>
<protein>
    <submittedName>
        <fullName evidence="6">Small heat shock protein IbpA</fullName>
    </submittedName>
</protein>
<evidence type="ECO:0000313" key="6">
    <source>
        <dbReference type="EMBL" id="GJD45046.1"/>
    </source>
</evidence>
<dbReference type="Gene3D" id="2.60.40.790">
    <property type="match status" value="1"/>
</dbReference>
<dbReference type="RefSeq" id="WP_147829126.1">
    <property type="nucleotide sequence ID" value="NZ_BPQG01000044.1"/>
</dbReference>
<evidence type="ECO:0000313" key="7">
    <source>
        <dbReference type="Proteomes" id="UP001055117"/>
    </source>
</evidence>
<dbReference type="Proteomes" id="UP001055117">
    <property type="component" value="Unassembled WGS sequence"/>
</dbReference>